<comment type="caution">
    <text evidence="1">The sequence shown here is derived from an EMBL/GenBank/DDBJ whole genome shotgun (WGS) entry which is preliminary data.</text>
</comment>
<evidence type="ECO:0000313" key="1">
    <source>
        <dbReference type="EMBL" id="CAG8821207.1"/>
    </source>
</evidence>
<proteinExistence type="predicted"/>
<keyword evidence="2" id="KW-1185">Reference proteome</keyword>
<dbReference type="Proteomes" id="UP000789901">
    <property type="component" value="Unassembled WGS sequence"/>
</dbReference>
<sequence>LYMEQNEKPSVTNSFDIDSDITELVNEFFTFEDNDLKEFDNASATQTKSIGHDRNNENSPLIIASEDIPKNIHFNSWNEVEVYFNEYGARNSFAVTKYQME</sequence>
<accession>A0ABN7W811</accession>
<organism evidence="1 2">
    <name type="scientific">Gigaspora margarita</name>
    <dbReference type="NCBI Taxonomy" id="4874"/>
    <lineage>
        <taxon>Eukaryota</taxon>
        <taxon>Fungi</taxon>
        <taxon>Fungi incertae sedis</taxon>
        <taxon>Mucoromycota</taxon>
        <taxon>Glomeromycotina</taxon>
        <taxon>Glomeromycetes</taxon>
        <taxon>Diversisporales</taxon>
        <taxon>Gigasporaceae</taxon>
        <taxon>Gigaspora</taxon>
    </lineage>
</organism>
<dbReference type="EMBL" id="CAJVQB010034471">
    <property type="protein sequence ID" value="CAG8821207.1"/>
    <property type="molecule type" value="Genomic_DNA"/>
</dbReference>
<protein>
    <submittedName>
        <fullName evidence="1">31621_t:CDS:1</fullName>
    </submittedName>
</protein>
<gene>
    <name evidence="1" type="ORF">GMARGA_LOCUS27772</name>
</gene>
<name>A0ABN7W811_GIGMA</name>
<reference evidence="1 2" key="1">
    <citation type="submission" date="2021-06" db="EMBL/GenBank/DDBJ databases">
        <authorList>
            <person name="Kallberg Y."/>
            <person name="Tangrot J."/>
            <person name="Rosling A."/>
        </authorList>
    </citation>
    <scope>NUCLEOTIDE SEQUENCE [LARGE SCALE GENOMIC DNA]</scope>
    <source>
        <strain evidence="1 2">120-4 pot B 10/14</strain>
    </source>
</reference>
<evidence type="ECO:0000313" key="2">
    <source>
        <dbReference type="Proteomes" id="UP000789901"/>
    </source>
</evidence>
<feature type="non-terminal residue" evidence="1">
    <location>
        <position position="1"/>
    </location>
</feature>